<sequence length="90" mass="10497">MINPPDPRLPEMLQKNARKQLVNCLQISSGALVWLGDFWYPARIIQKVEAGWIVKWWCGNEFLDATISQEQLYLAKVPSIINSLWNQRKE</sequence>
<name>A0A409X7L7_9AGAR</name>
<dbReference type="InParanoid" id="A0A409X7L7"/>
<accession>A0A409X7L7</accession>
<organism evidence="1 2">
    <name type="scientific">Gymnopilus dilepis</name>
    <dbReference type="NCBI Taxonomy" id="231916"/>
    <lineage>
        <taxon>Eukaryota</taxon>
        <taxon>Fungi</taxon>
        <taxon>Dikarya</taxon>
        <taxon>Basidiomycota</taxon>
        <taxon>Agaricomycotina</taxon>
        <taxon>Agaricomycetes</taxon>
        <taxon>Agaricomycetidae</taxon>
        <taxon>Agaricales</taxon>
        <taxon>Agaricineae</taxon>
        <taxon>Hymenogastraceae</taxon>
        <taxon>Gymnopilus</taxon>
    </lineage>
</organism>
<dbReference type="AlphaFoldDB" id="A0A409X7L7"/>
<reference evidence="1 2" key="1">
    <citation type="journal article" date="2018" name="Evol. Lett.">
        <title>Horizontal gene cluster transfer increased hallucinogenic mushroom diversity.</title>
        <authorList>
            <person name="Reynolds H.T."/>
            <person name="Vijayakumar V."/>
            <person name="Gluck-Thaler E."/>
            <person name="Korotkin H.B."/>
            <person name="Matheny P.B."/>
            <person name="Slot J.C."/>
        </authorList>
    </citation>
    <scope>NUCLEOTIDE SEQUENCE [LARGE SCALE GENOMIC DNA]</scope>
    <source>
        <strain evidence="1 2">SRW20</strain>
    </source>
</reference>
<evidence type="ECO:0000313" key="1">
    <source>
        <dbReference type="EMBL" id="PPQ86717.1"/>
    </source>
</evidence>
<protein>
    <submittedName>
        <fullName evidence="1">Uncharacterized protein</fullName>
    </submittedName>
</protein>
<dbReference type="OrthoDB" id="3027520at2759"/>
<gene>
    <name evidence="1" type="ORF">CVT26_012769</name>
</gene>
<proteinExistence type="predicted"/>
<evidence type="ECO:0000313" key="2">
    <source>
        <dbReference type="Proteomes" id="UP000284706"/>
    </source>
</evidence>
<dbReference type="Proteomes" id="UP000284706">
    <property type="component" value="Unassembled WGS sequence"/>
</dbReference>
<dbReference type="EMBL" id="NHYE01004022">
    <property type="protein sequence ID" value="PPQ86717.1"/>
    <property type="molecule type" value="Genomic_DNA"/>
</dbReference>
<keyword evidence="2" id="KW-1185">Reference proteome</keyword>
<comment type="caution">
    <text evidence="1">The sequence shown here is derived from an EMBL/GenBank/DDBJ whole genome shotgun (WGS) entry which is preliminary data.</text>
</comment>